<keyword evidence="1" id="KW-1133">Transmembrane helix</keyword>
<dbReference type="EMBL" id="CP090145">
    <property type="protein sequence ID" value="UOX33032.1"/>
    <property type="molecule type" value="Genomic_DNA"/>
</dbReference>
<keyword evidence="1" id="KW-0472">Membrane</keyword>
<dbReference type="Proteomes" id="UP000830454">
    <property type="component" value="Chromosome"/>
</dbReference>
<feature type="transmembrane region" description="Helical" evidence="1">
    <location>
        <begin position="37"/>
        <end position="53"/>
    </location>
</feature>
<reference evidence="2" key="2">
    <citation type="submission" date="2022-04" db="EMBL/GenBank/DDBJ databases">
        <title>Complete Genome Sequence of Flavobacterium sediminilitoris YSM-43, Isolated from a Tidal Sediment.</title>
        <authorList>
            <person name="Lee P.A."/>
        </authorList>
    </citation>
    <scope>NUCLEOTIDE SEQUENCE</scope>
    <source>
        <strain evidence="2">YSM-43</strain>
    </source>
</reference>
<evidence type="ECO:0008006" key="4">
    <source>
        <dbReference type="Google" id="ProtNLM"/>
    </source>
</evidence>
<accession>A0ABY4HL24</accession>
<dbReference type="RefSeq" id="WP_246915787.1">
    <property type="nucleotide sequence ID" value="NZ_CP090145.1"/>
</dbReference>
<sequence>MKTKSKSEIILTIVVLLFIVISFIIDIDKYIPELSQIFPFIWIFFLILDIYKSNKYLKNKPKNEIRIRSKNDSYYHILPFIGGVFFCLISLILFFKYEGKTTVILTFLSGIILIFKGLIFIPSVLIRKENGNLYLENGKVFETLKIETVEKVIINENNIEFKQSENKNYIFSHLELNLTEIETTKNFLRENINVNII</sequence>
<proteinExistence type="predicted"/>
<keyword evidence="3" id="KW-1185">Reference proteome</keyword>
<protein>
    <recommendedName>
        <fullName evidence="4">DUF5673 domain-containing protein</fullName>
    </recommendedName>
</protein>
<evidence type="ECO:0000313" key="2">
    <source>
        <dbReference type="EMBL" id="UOX33032.1"/>
    </source>
</evidence>
<keyword evidence="1" id="KW-0812">Transmembrane</keyword>
<evidence type="ECO:0000313" key="3">
    <source>
        <dbReference type="Proteomes" id="UP000830454"/>
    </source>
</evidence>
<evidence type="ECO:0000256" key="1">
    <source>
        <dbReference type="SAM" id="Phobius"/>
    </source>
</evidence>
<feature type="transmembrane region" description="Helical" evidence="1">
    <location>
        <begin position="7"/>
        <end position="25"/>
    </location>
</feature>
<feature type="transmembrane region" description="Helical" evidence="1">
    <location>
        <begin position="74"/>
        <end position="97"/>
    </location>
</feature>
<feature type="transmembrane region" description="Helical" evidence="1">
    <location>
        <begin position="103"/>
        <end position="126"/>
    </location>
</feature>
<reference evidence="2" key="1">
    <citation type="submission" date="2021-12" db="EMBL/GenBank/DDBJ databases">
        <authorList>
            <person name="Cha I.-T."/>
            <person name="Lee K.-E."/>
            <person name="Park S.-J."/>
        </authorList>
    </citation>
    <scope>NUCLEOTIDE SEQUENCE</scope>
    <source>
        <strain evidence="2">YSM-43</strain>
    </source>
</reference>
<name>A0ABY4HL24_9FLAO</name>
<organism evidence="2 3">
    <name type="scientific">Flavobacterium sediminilitoris</name>
    <dbReference type="NCBI Taxonomy" id="2024526"/>
    <lineage>
        <taxon>Bacteria</taxon>
        <taxon>Pseudomonadati</taxon>
        <taxon>Bacteroidota</taxon>
        <taxon>Flavobacteriia</taxon>
        <taxon>Flavobacteriales</taxon>
        <taxon>Flavobacteriaceae</taxon>
        <taxon>Flavobacterium</taxon>
    </lineage>
</organism>
<gene>
    <name evidence="2" type="ORF">LXD69_13415</name>
</gene>